<evidence type="ECO:0000313" key="1">
    <source>
        <dbReference type="EMBL" id="VAW11121.1"/>
    </source>
</evidence>
<proteinExistence type="predicted"/>
<name>A0A3B0SXF1_9ZZZZ</name>
<reference evidence="1" key="1">
    <citation type="submission" date="2018-06" db="EMBL/GenBank/DDBJ databases">
        <authorList>
            <person name="Zhirakovskaya E."/>
        </authorList>
    </citation>
    <scope>NUCLEOTIDE SEQUENCE</scope>
</reference>
<gene>
    <name evidence="1" type="ORF">MNBD_BACTEROID03-508</name>
</gene>
<organism evidence="1">
    <name type="scientific">hydrothermal vent metagenome</name>
    <dbReference type="NCBI Taxonomy" id="652676"/>
    <lineage>
        <taxon>unclassified sequences</taxon>
        <taxon>metagenomes</taxon>
        <taxon>ecological metagenomes</taxon>
    </lineage>
</organism>
<accession>A0A3B0SXF1</accession>
<protein>
    <submittedName>
        <fullName evidence="1">Uncharacterized protein</fullName>
    </submittedName>
</protein>
<dbReference type="AlphaFoldDB" id="A0A3B0SXF1"/>
<sequence length="166" mass="19070">MLIVLLLFLTTTIFYAQTPDLFRLEYMLMPKNNADVQLSRIKLVANMHIQTKDSNNIIVGAEYNRIAYEQDLNLGFDNVGLSLLHILDLNLAYVYKYNEDWRFIGVLTPRLSSTLVNKLENGDFSINTTIGAYRSRQNIDKPTRLVLGIAYNSAVSYRIPLPIVYF</sequence>
<dbReference type="EMBL" id="UOEL01000049">
    <property type="protein sequence ID" value="VAW11121.1"/>
    <property type="molecule type" value="Genomic_DNA"/>
</dbReference>